<evidence type="ECO:0000313" key="4">
    <source>
        <dbReference type="Proteomes" id="UP000217954"/>
    </source>
</evidence>
<evidence type="ECO:0000256" key="1">
    <source>
        <dbReference type="ARBA" id="ARBA00023002"/>
    </source>
</evidence>
<dbReference type="GO" id="GO:0005829">
    <property type="term" value="C:cytosol"/>
    <property type="evidence" value="ECO:0007669"/>
    <property type="project" value="TreeGrafter"/>
</dbReference>
<proteinExistence type="predicted"/>
<dbReference type="InterPro" id="IPR012349">
    <property type="entry name" value="Split_barrel_FMN-bd"/>
</dbReference>
<keyword evidence="4" id="KW-1185">Reference proteome</keyword>
<dbReference type="OrthoDB" id="3293200at2"/>
<dbReference type="InterPro" id="IPR052019">
    <property type="entry name" value="F420H2_bilvrd_red/Heme_oxyg"/>
</dbReference>
<sequence>MTDISAFAELVDREHGLCVLSTIRRDGSVQSSVINAGVMRHPRTGEPVVALVAAGGTRKLEHLRADPRATIVVRAGWQWVTVEGTAEIIGPDDQQAGVDEETLRLLLRNIFQAAGGTHDDWDTYDRVMAEERRAAVLIAPGRVYSNPTRG</sequence>
<protein>
    <recommendedName>
        <fullName evidence="2">Pyridoxamine 5'-phosphate oxidase N-terminal domain-containing protein</fullName>
    </recommendedName>
</protein>
<keyword evidence="1" id="KW-0560">Oxidoreductase</keyword>
<dbReference type="GO" id="GO:0016627">
    <property type="term" value="F:oxidoreductase activity, acting on the CH-CH group of donors"/>
    <property type="evidence" value="ECO:0007669"/>
    <property type="project" value="TreeGrafter"/>
</dbReference>
<reference evidence="3 4" key="2">
    <citation type="journal article" date="2017" name="Int. J. Syst. Evol. Microbiol.">
        <title>Mycobacterium stephanolepidis sp. nov., a rapidly growing species related to Mycobacterium chelonae, isolated from marine teleost fish, Stephanolepis cirrhifer.</title>
        <authorList>
            <person name="Fukano H."/>
            <person name="Wada S."/>
            <person name="Kurata O."/>
            <person name="Katayama K."/>
            <person name="Fujiwara N."/>
            <person name="Hoshino Y."/>
        </authorList>
    </citation>
    <scope>NUCLEOTIDE SEQUENCE [LARGE SCALE GENOMIC DNA]</scope>
    <source>
        <strain evidence="3 4">NJB0901</strain>
    </source>
</reference>
<dbReference type="KEGG" id="mste:MSTE_02448"/>
<dbReference type="Pfam" id="PF01243">
    <property type="entry name" value="PNPOx_N"/>
    <property type="match status" value="1"/>
</dbReference>
<dbReference type="Proteomes" id="UP000217954">
    <property type="component" value="Chromosome"/>
</dbReference>
<dbReference type="GO" id="GO:0070967">
    <property type="term" value="F:coenzyme F420 binding"/>
    <property type="evidence" value="ECO:0007669"/>
    <property type="project" value="TreeGrafter"/>
</dbReference>
<dbReference type="InterPro" id="IPR011576">
    <property type="entry name" value="Pyridox_Oxase_N"/>
</dbReference>
<dbReference type="PANTHER" id="PTHR35176:SF2">
    <property type="entry name" value="F420H(2)-DEPENDENT REDUCTASE RV1155"/>
    <property type="match status" value="1"/>
</dbReference>
<dbReference type="RefSeq" id="WP_096501471.1">
    <property type="nucleotide sequence ID" value="NZ_AP018165.1"/>
</dbReference>
<dbReference type="AlphaFoldDB" id="A0A1Z4EXQ7"/>
<dbReference type="EMBL" id="AP018165">
    <property type="protein sequence ID" value="BAX97760.1"/>
    <property type="molecule type" value="Genomic_DNA"/>
</dbReference>
<name>A0A1Z4EXQ7_9MYCO</name>
<feature type="domain" description="Pyridoxamine 5'-phosphate oxidase N-terminal" evidence="2">
    <location>
        <begin position="13"/>
        <end position="95"/>
    </location>
</feature>
<accession>A0A1Z4EXQ7</accession>
<organism evidence="3 4">
    <name type="scientific">[Mycobacterium] stephanolepidis</name>
    <dbReference type="NCBI Taxonomy" id="1520670"/>
    <lineage>
        <taxon>Bacteria</taxon>
        <taxon>Bacillati</taxon>
        <taxon>Actinomycetota</taxon>
        <taxon>Actinomycetes</taxon>
        <taxon>Mycobacteriales</taxon>
        <taxon>Mycobacteriaceae</taxon>
        <taxon>Mycobacteroides</taxon>
    </lineage>
</organism>
<dbReference type="SUPFAM" id="SSF50475">
    <property type="entry name" value="FMN-binding split barrel"/>
    <property type="match status" value="1"/>
</dbReference>
<dbReference type="NCBIfam" id="TIGR03618">
    <property type="entry name" value="Rv1155_F420"/>
    <property type="match status" value="1"/>
</dbReference>
<evidence type="ECO:0000313" key="3">
    <source>
        <dbReference type="EMBL" id="BAX97760.1"/>
    </source>
</evidence>
<dbReference type="Gene3D" id="2.30.110.10">
    <property type="entry name" value="Electron Transport, Fmn-binding Protein, Chain A"/>
    <property type="match status" value="1"/>
</dbReference>
<reference evidence="4" key="1">
    <citation type="journal article" date="2017" name="Genome Announc.">
        <title>Complete Genome Sequence of Mycobacterium stephanolepidis.</title>
        <authorList>
            <person name="Fukano H."/>
            <person name="Yoshida M."/>
            <person name="Katayama Y."/>
            <person name="Omatsu T."/>
            <person name="Mizutani T."/>
            <person name="Kurata O."/>
            <person name="Wada S."/>
            <person name="Hoshino Y."/>
        </authorList>
    </citation>
    <scope>NUCLEOTIDE SEQUENCE [LARGE SCALE GENOMIC DNA]</scope>
    <source>
        <strain evidence="4">NJB0901</strain>
    </source>
</reference>
<gene>
    <name evidence="3" type="ORF">MSTE_02448</name>
</gene>
<dbReference type="PANTHER" id="PTHR35176">
    <property type="entry name" value="HEME OXYGENASE HI_0854-RELATED"/>
    <property type="match status" value="1"/>
</dbReference>
<dbReference type="InterPro" id="IPR019920">
    <property type="entry name" value="F420-binding_dom_put"/>
</dbReference>
<evidence type="ECO:0000259" key="2">
    <source>
        <dbReference type="Pfam" id="PF01243"/>
    </source>
</evidence>